<sequence>MDGGDYSLKRVEILMSKLRKLYAYARLVKAQTGKPWLRQAMEIRGLASGRQRIGIEEYYELGIFDDNFFPGQEKSRCVGWRSSAKIDRVLNDDSWRATANDKVLNYALLVHYGFPVPETLAIYSPSGRRVAQEPLLRNKEELDAYLGTAVTFPVFIKPIHGTYGRGTFCLKESLNNNAGFLDIRGQAVSRSELLATCKNKHFGGMLFQTRLVQHPEVVALVGDTVSCVRVIVALSADGSPSIVLAFWKIGREKNITDNFCMGESGNLLAWIDTDTGEVKRVIDGLWPTGTERTDHPDTKTRLVGARLPDWSSALALCRSAAELFPGLRLQHWDIAFSDRGPILMELNTEADLGVPQYLGRSAFLTERIDALMGSRSRD</sequence>
<dbReference type="EMBL" id="JADKBR010000021">
    <property type="protein sequence ID" value="MBK8892079.1"/>
    <property type="molecule type" value="Genomic_DNA"/>
</dbReference>
<dbReference type="SUPFAM" id="SSF56059">
    <property type="entry name" value="Glutathione synthetase ATP-binding domain-like"/>
    <property type="match status" value="1"/>
</dbReference>
<accession>A0A9D7LTC7</accession>
<feature type="domain" description="Alpha-L-glutamate ligase-related protein ATP-grasp" evidence="1">
    <location>
        <begin position="86"/>
        <end position="359"/>
    </location>
</feature>
<comment type="caution">
    <text evidence="2">The sequence shown here is derived from an EMBL/GenBank/DDBJ whole genome shotgun (WGS) entry which is preliminary data.</text>
</comment>
<protein>
    <recommendedName>
        <fullName evidence="1">Alpha-L-glutamate ligase-related protein ATP-grasp domain-containing protein</fullName>
    </recommendedName>
</protein>
<proteinExistence type="predicted"/>
<evidence type="ECO:0000313" key="2">
    <source>
        <dbReference type="EMBL" id="MBK8892079.1"/>
    </source>
</evidence>
<evidence type="ECO:0000259" key="1">
    <source>
        <dbReference type="Pfam" id="PF14397"/>
    </source>
</evidence>
<name>A0A9D7LTC7_9RHOO</name>
<dbReference type="Pfam" id="PF14397">
    <property type="entry name" value="ATPgrasp_ST"/>
    <property type="match status" value="1"/>
</dbReference>
<organism evidence="2 3">
    <name type="scientific">Candidatus Dechloromonas phosphorivorans</name>
    <dbReference type="NCBI Taxonomy" id="2899244"/>
    <lineage>
        <taxon>Bacteria</taxon>
        <taxon>Pseudomonadati</taxon>
        <taxon>Pseudomonadota</taxon>
        <taxon>Betaproteobacteria</taxon>
        <taxon>Rhodocyclales</taxon>
        <taxon>Azonexaceae</taxon>
        <taxon>Dechloromonas</taxon>
    </lineage>
</organism>
<dbReference type="AlphaFoldDB" id="A0A9D7LTC7"/>
<dbReference type="InterPro" id="IPR039523">
    <property type="entry name" value="RimK-rel_E_lig_ATP-grasp"/>
</dbReference>
<gene>
    <name evidence="2" type="ORF">IPN75_17680</name>
</gene>
<evidence type="ECO:0000313" key="3">
    <source>
        <dbReference type="Proteomes" id="UP000808146"/>
    </source>
</evidence>
<dbReference type="Proteomes" id="UP000808146">
    <property type="component" value="Unassembled WGS sequence"/>
</dbReference>
<reference evidence="2" key="1">
    <citation type="submission" date="2020-10" db="EMBL/GenBank/DDBJ databases">
        <title>Connecting structure to function with the recovery of over 1000 high-quality activated sludge metagenome-assembled genomes encoding full-length rRNA genes using long-read sequencing.</title>
        <authorList>
            <person name="Singleton C.M."/>
            <person name="Petriglieri F."/>
            <person name="Kristensen J.M."/>
            <person name="Kirkegaard R.H."/>
            <person name="Michaelsen T.Y."/>
            <person name="Andersen M.H."/>
            <person name="Karst S.M."/>
            <person name="Dueholm M.S."/>
            <person name="Nielsen P.H."/>
            <person name="Albertsen M."/>
        </authorList>
    </citation>
    <scope>NUCLEOTIDE SEQUENCE</scope>
    <source>
        <strain evidence="2">OdNE_18-Q3-R46-58_BAT3C.305</strain>
    </source>
</reference>